<dbReference type="OrthoDB" id="5650425at2"/>
<dbReference type="PATRIC" id="fig|454.4.peg.2467"/>
<dbReference type="RefSeq" id="WP_058502554.1">
    <property type="nucleotide sequence ID" value="NZ_CAAAJA010000033.1"/>
</dbReference>
<proteinExistence type="predicted"/>
<protein>
    <recommendedName>
        <fullName evidence="3">Alpha/beta hydrolase</fullName>
    </recommendedName>
</protein>
<comment type="caution">
    <text evidence="1">The sequence shown here is derived from an EMBL/GenBank/DDBJ whole genome shotgun (WGS) entry which is preliminary data.</text>
</comment>
<accession>A0A0W0V721</accession>
<organism evidence="1 2">
    <name type="scientific">Legionella israelensis</name>
    <dbReference type="NCBI Taxonomy" id="454"/>
    <lineage>
        <taxon>Bacteria</taxon>
        <taxon>Pseudomonadati</taxon>
        <taxon>Pseudomonadota</taxon>
        <taxon>Gammaproteobacteria</taxon>
        <taxon>Legionellales</taxon>
        <taxon>Legionellaceae</taxon>
        <taxon>Legionella</taxon>
    </lineage>
</organism>
<evidence type="ECO:0000313" key="2">
    <source>
        <dbReference type="Proteomes" id="UP000054761"/>
    </source>
</evidence>
<evidence type="ECO:0000313" key="1">
    <source>
        <dbReference type="EMBL" id="KTD15871.1"/>
    </source>
</evidence>
<dbReference type="EMBL" id="LNYH01000141">
    <property type="protein sequence ID" value="KTD15871.1"/>
    <property type="molecule type" value="Genomic_DNA"/>
</dbReference>
<keyword evidence="2" id="KW-1185">Reference proteome</keyword>
<sequence>MKKRTILVIGPVSPQASDMAIAKNLMFLEDHYQLDYLDSLVIMNDESKEAYYEWWKSYLEDRLHCYDAFMGFSFGGVILQQSFALFESVKKSIILFSTPSFADVSLHAKLGKVVSLCEKNQLDEALKVLYQDVFLSTDHPSFDFTDLDRDVAAERLIFGLNRVLETDSRPILKKNPVEHLHLIGECSQLVNEKNVMTPKTGCLMGVPMAGMRVLQDNPVFCQRVILERLSRDLG</sequence>
<evidence type="ECO:0008006" key="3">
    <source>
        <dbReference type="Google" id="ProtNLM"/>
    </source>
</evidence>
<dbReference type="AlphaFoldDB" id="A0A0W0V721"/>
<name>A0A0W0V721_9GAMM</name>
<gene>
    <name evidence="1" type="ORF">Lisr_2258</name>
</gene>
<dbReference type="Proteomes" id="UP000054761">
    <property type="component" value="Unassembled WGS sequence"/>
</dbReference>
<reference evidence="1 2" key="1">
    <citation type="submission" date="2015-11" db="EMBL/GenBank/DDBJ databases">
        <title>Genomic analysis of 38 Legionella species identifies large and diverse effector repertoires.</title>
        <authorList>
            <person name="Burstein D."/>
            <person name="Amaro F."/>
            <person name="Zusman T."/>
            <person name="Lifshitz Z."/>
            <person name="Cohen O."/>
            <person name="Gilbert J.A."/>
            <person name="Pupko T."/>
            <person name="Shuman H.A."/>
            <person name="Segal G."/>
        </authorList>
    </citation>
    <scope>NUCLEOTIDE SEQUENCE [LARGE SCALE GENOMIC DNA]</scope>
    <source>
        <strain evidence="1 2">Bercovier 4</strain>
    </source>
</reference>
<dbReference type="STRING" id="454.Lisr_2258"/>